<dbReference type="WBParaSite" id="Gr19_v10_g11019.t1">
    <property type="protein sequence ID" value="Gr19_v10_g11019.t1"/>
    <property type="gene ID" value="Gr19_v10_g11019"/>
</dbReference>
<evidence type="ECO:0000256" key="1">
    <source>
        <dbReference type="SAM" id="SignalP"/>
    </source>
</evidence>
<evidence type="ECO:0000313" key="3">
    <source>
        <dbReference type="WBParaSite" id="Gr19_v10_g11019.t1"/>
    </source>
</evidence>
<keyword evidence="2" id="KW-1185">Reference proteome</keyword>
<name>A0A914GWE6_GLORO</name>
<keyword evidence="1" id="KW-0732">Signal</keyword>
<organism evidence="2 3">
    <name type="scientific">Globodera rostochiensis</name>
    <name type="common">Golden nematode worm</name>
    <name type="synonym">Heterodera rostochiensis</name>
    <dbReference type="NCBI Taxonomy" id="31243"/>
    <lineage>
        <taxon>Eukaryota</taxon>
        <taxon>Metazoa</taxon>
        <taxon>Ecdysozoa</taxon>
        <taxon>Nematoda</taxon>
        <taxon>Chromadorea</taxon>
        <taxon>Rhabditida</taxon>
        <taxon>Tylenchina</taxon>
        <taxon>Tylenchomorpha</taxon>
        <taxon>Tylenchoidea</taxon>
        <taxon>Heteroderidae</taxon>
        <taxon>Heteroderinae</taxon>
        <taxon>Globodera</taxon>
    </lineage>
</organism>
<feature type="chain" id="PRO_5036720472" evidence="1">
    <location>
        <begin position="25"/>
        <end position="156"/>
    </location>
</feature>
<accession>A0A914GWE6</accession>
<dbReference type="Proteomes" id="UP000887572">
    <property type="component" value="Unplaced"/>
</dbReference>
<feature type="signal peptide" evidence="1">
    <location>
        <begin position="1"/>
        <end position="24"/>
    </location>
</feature>
<evidence type="ECO:0000313" key="2">
    <source>
        <dbReference type="Proteomes" id="UP000887572"/>
    </source>
</evidence>
<reference evidence="3" key="1">
    <citation type="submission" date="2022-11" db="UniProtKB">
        <authorList>
            <consortium name="WormBaseParasite"/>
        </authorList>
    </citation>
    <scope>IDENTIFICATION</scope>
</reference>
<protein>
    <submittedName>
        <fullName evidence="3">Uncharacterized protein</fullName>
    </submittedName>
</protein>
<dbReference type="AlphaFoldDB" id="A0A914GWE6"/>
<proteinExistence type="predicted"/>
<sequence>MASKLFIVQLFILSVLLMLPNLEARIKCHETFRYRGNATTEFLEGLNKLRWRNGGDLFVMTMCALPEGSQSKCSFGELDAACPNKAFECSACKGDACNDNGMLQLKKSGAEAAAAPLPAFAALLLLFSRMCTFRPLDIPSINDGLDSSSSGHSIHQ</sequence>